<sequence length="450" mass="51018">MERSAAGRADDLREVCDTLKKRDAKRAALTAALPTIRESYDHVRRVSFEMTDAAEINELVVPPDELVVELRLLGWAIYEATRVAVNDIKPAYAALERAEQEVSLAAVEQIKELAHLAQTLPWPEFSLRALGAVRCLALAHSKKDTVDGYVDAWLIHEALDKLVTRRTDEINSGVWSDSPHQPDLKGDAYELAEQHHLAQAGTACREPELDLCRWVEWVESGLRDDDDQDETIIRLSLRLQLGIMSGERAMDLVDTVVDEYEIPANKDEKRLLGPNSKQNPAIMTARAYLLLLPMCPRLADYELPPPGEVEGWDEYTQELIRGFEKAYAQIEEAHPRLLTHSRSLDPAHLRSIIQLRLTYLLLFPGRRLGTELAAAEVGEGCDLDDLDSLSAWLAGQRADANVIGSVNMPEYLLGIDELRGDEEYRVWRERWPMLDRFGDEPGRDERWRRD</sequence>
<gene>
    <name evidence="1" type="ORF">GCM10023217_33920</name>
</gene>
<dbReference type="Proteomes" id="UP001500822">
    <property type="component" value="Unassembled WGS sequence"/>
</dbReference>
<keyword evidence="2" id="KW-1185">Reference proteome</keyword>
<dbReference type="EMBL" id="BAABIE010000025">
    <property type="protein sequence ID" value="GAA4758649.1"/>
    <property type="molecule type" value="Genomic_DNA"/>
</dbReference>
<evidence type="ECO:0000313" key="1">
    <source>
        <dbReference type="EMBL" id="GAA4758649.1"/>
    </source>
</evidence>
<comment type="caution">
    <text evidence="1">The sequence shown here is derived from an EMBL/GenBank/DDBJ whole genome shotgun (WGS) entry which is preliminary data.</text>
</comment>
<reference evidence="2" key="1">
    <citation type="journal article" date="2019" name="Int. J. Syst. Evol. Microbiol.">
        <title>The Global Catalogue of Microorganisms (GCM) 10K type strain sequencing project: providing services to taxonomists for standard genome sequencing and annotation.</title>
        <authorList>
            <consortium name="The Broad Institute Genomics Platform"/>
            <consortium name="The Broad Institute Genome Sequencing Center for Infectious Disease"/>
            <person name="Wu L."/>
            <person name="Ma J."/>
        </authorList>
    </citation>
    <scope>NUCLEOTIDE SEQUENCE [LARGE SCALE GENOMIC DNA]</scope>
    <source>
        <strain evidence="2">JCM 18077</strain>
    </source>
</reference>
<protein>
    <submittedName>
        <fullName evidence="1">Uncharacterized protein</fullName>
    </submittedName>
</protein>
<name>A0ABP8ZJR5_9ACTN</name>
<dbReference type="RefSeq" id="WP_345314414.1">
    <property type="nucleotide sequence ID" value="NZ_BAABIE010000025.1"/>
</dbReference>
<proteinExistence type="predicted"/>
<accession>A0ABP8ZJR5</accession>
<evidence type="ECO:0000313" key="2">
    <source>
        <dbReference type="Proteomes" id="UP001500822"/>
    </source>
</evidence>
<organism evidence="1 2">
    <name type="scientific">Gordonia alkaliphila</name>
    <dbReference type="NCBI Taxonomy" id="1053547"/>
    <lineage>
        <taxon>Bacteria</taxon>
        <taxon>Bacillati</taxon>
        <taxon>Actinomycetota</taxon>
        <taxon>Actinomycetes</taxon>
        <taxon>Mycobacteriales</taxon>
        <taxon>Gordoniaceae</taxon>
        <taxon>Gordonia</taxon>
    </lineage>
</organism>